<evidence type="ECO:0000313" key="2">
    <source>
        <dbReference type="EMBL" id="MFC7192837.1"/>
    </source>
</evidence>
<accession>A0ABD5YY88</accession>
<dbReference type="AlphaFoldDB" id="A0ABD5YY88"/>
<sequence length="108" mass="11817">MSHSTTTSVKADASTDDDQRADQASDAFMIGVDTAGREHYFSRIRDCVTVIDDDGAEQTQALNDRPLKNWMAFVEQELGGWDETNVYSGSTFTHLARQLGNAVTVGEA</sequence>
<dbReference type="GeneID" id="76202637"/>
<gene>
    <name evidence="2" type="ORF">ACFQL7_25530</name>
    <name evidence="3" type="ORF">ACFQL7_27275</name>
</gene>
<protein>
    <submittedName>
        <fullName evidence="3">Uncharacterized protein</fullName>
    </submittedName>
</protein>
<reference evidence="3" key="1">
    <citation type="journal article" date="2014" name="Int. J. Syst. Evol. Microbiol.">
        <title>Complete genome sequence of Corynebacterium casei LMG S-19264T (=DSM 44701T), isolated from a smear-ripened cheese.</title>
        <authorList>
            <consortium name="US DOE Joint Genome Institute (JGI-PGF)"/>
            <person name="Walter F."/>
            <person name="Albersmeier A."/>
            <person name="Kalinowski J."/>
            <person name="Ruckert C."/>
        </authorList>
    </citation>
    <scope>NUCLEOTIDE SEQUENCE [LARGE SCALE GENOMIC DNA]</scope>
    <source>
        <strain evidence="3">NBRC 107106</strain>
    </source>
</reference>
<proteinExistence type="predicted"/>
<dbReference type="Proteomes" id="UP001596417">
    <property type="component" value="Unassembled WGS sequence"/>
</dbReference>
<feature type="region of interest" description="Disordered" evidence="1">
    <location>
        <begin position="1"/>
        <end position="23"/>
    </location>
</feature>
<dbReference type="EMBL" id="JBHTAX010000006">
    <property type="protein sequence ID" value="MFC7192837.1"/>
    <property type="molecule type" value="Genomic_DNA"/>
</dbReference>
<dbReference type="RefSeq" id="WP_264556815.1">
    <property type="nucleotide sequence ID" value="NZ_CP109982.1"/>
</dbReference>
<evidence type="ECO:0000313" key="4">
    <source>
        <dbReference type="Proteomes" id="UP001596417"/>
    </source>
</evidence>
<evidence type="ECO:0000256" key="1">
    <source>
        <dbReference type="SAM" id="MobiDB-lite"/>
    </source>
</evidence>
<reference evidence="3" key="3">
    <citation type="submission" date="2024-09" db="EMBL/GenBank/DDBJ databases">
        <authorList>
            <person name="Sun Q."/>
        </authorList>
    </citation>
    <scope>NUCLEOTIDE SEQUENCE</scope>
    <source>
        <strain evidence="3">NBRC 107106</strain>
    </source>
</reference>
<name>A0ABD5YY88_9EURY</name>
<evidence type="ECO:0000313" key="3">
    <source>
        <dbReference type="EMBL" id="MFC7193114.1"/>
    </source>
</evidence>
<comment type="caution">
    <text evidence="3">The sequence shown here is derived from an EMBL/GenBank/DDBJ whole genome shotgun (WGS) entry which is preliminary data.</text>
</comment>
<keyword evidence="4" id="KW-1185">Reference proteome</keyword>
<reference evidence="4" key="2">
    <citation type="journal article" date="2019" name="Int. J. Syst. Evol. Microbiol.">
        <title>The Global Catalogue of Microorganisms (GCM) 10K type strain sequencing project: providing services to taxonomists for standard genome sequencing and annotation.</title>
        <authorList>
            <consortium name="The Broad Institute Genomics Platform"/>
            <consortium name="The Broad Institute Genome Sequencing Center for Infectious Disease"/>
            <person name="Wu L."/>
            <person name="Ma J."/>
        </authorList>
    </citation>
    <scope>NUCLEOTIDE SEQUENCE [LARGE SCALE GENOMIC DNA]</scope>
    <source>
        <strain evidence="4">RDMS1</strain>
    </source>
</reference>
<dbReference type="EMBL" id="JBHTAX010000006">
    <property type="protein sequence ID" value="MFC7193114.1"/>
    <property type="molecule type" value="Genomic_DNA"/>
</dbReference>
<organism evidence="3 4">
    <name type="scientific">Halocatena marina</name>
    <dbReference type="NCBI Taxonomy" id="2934937"/>
    <lineage>
        <taxon>Archaea</taxon>
        <taxon>Methanobacteriati</taxon>
        <taxon>Methanobacteriota</taxon>
        <taxon>Stenosarchaea group</taxon>
        <taxon>Halobacteria</taxon>
        <taxon>Halobacteriales</taxon>
        <taxon>Natronomonadaceae</taxon>
        <taxon>Halocatena</taxon>
    </lineage>
</organism>